<keyword evidence="3" id="KW-1185">Reference proteome</keyword>
<sequence length="144" mass="15076">MGCFCFLGRKKRDNNKYKSSRELKGRGKTDAISSHHVQQGHASKGSSQEKTQVVAAKYCDKFLTADAAFGTHGSTCHHESGTDGCSAGRGCAGGGCGDRGRKAFESGGVDFSHHNHRHFHGGMTRGTAVSACGDGILMTGGIIS</sequence>
<comment type="caution">
    <text evidence="2">The sequence shown here is derived from an EMBL/GenBank/DDBJ whole genome shotgun (WGS) entry which is preliminary data.</text>
</comment>
<reference evidence="2 3" key="1">
    <citation type="submission" date="2024-01" db="EMBL/GenBank/DDBJ databases">
        <title>The genomes of 5 underutilized Papilionoideae crops provide insights into root nodulation and disease resistanc.</title>
        <authorList>
            <person name="Jiang F."/>
        </authorList>
    </citation>
    <scope>NUCLEOTIDE SEQUENCE [LARGE SCALE GENOMIC DNA]</scope>
    <source>
        <strain evidence="2">DUOXIRENSHENG_FW03</strain>
        <tissue evidence="2">Leaves</tissue>
    </source>
</reference>
<dbReference type="EMBL" id="JAYMYS010000004">
    <property type="protein sequence ID" value="KAK7395218.1"/>
    <property type="molecule type" value="Genomic_DNA"/>
</dbReference>
<protein>
    <submittedName>
        <fullName evidence="2">Uncharacterized protein</fullName>
    </submittedName>
</protein>
<dbReference type="AlphaFoldDB" id="A0AAN9XK76"/>
<gene>
    <name evidence="2" type="ORF">VNO78_15766</name>
</gene>
<evidence type="ECO:0000313" key="2">
    <source>
        <dbReference type="EMBL" id="KAK7395218.1"/>
    </source>
</evidence>
<evidence type="ECO:0000256" key="1">
    <source>
        <dbReference type="SAM" id="MobiDB-lite"/>
    </source>
</evidence>
<feature type="compositionally biased region" description="Polar residues" evidence="1">
    <location>
        <begin position="31"/>
        <end position="49"/>
    </location>
</feature>
<feature type="region of interest" description="Disordered" evidence="1">
    <location>
        <begin position="16"/>
        <end position="49"/>
    </location>
</feature>
<evidence type="ECO:0000313" key="3">
    <source>
        <dbReference type="Proteomes" id="UP001386955"/>
    </source>
</evidence>
<organism evidence="2 3">
    <name type="scientific">Psophocarpus tetragonolobus</name>
    <name type="common">Winged bean</name>
    <name type="synonym">Dolichos tetragonolobus</name>
    <dbReference type="NCBI Taxonomy" id="3891"/>
    <lineage>
        <taxon>Eukaryota</taxon>
        <taxon>Viridiplantae</taxon>
        <taxon>Streptophyta</taxon>
        <taxon>Embryophyta</taxon>
        <taxon>Tracheophyta</taxon>
        <taxon>Spermatophyta</taxon>
        <taxon>Magnoliopsida</taxon>
        <taxon>eudicotyledons</taxon>
        <taxon>Gunneridae</taxon>
        <taxon>Pentapetalae</taxon>
        <taxon>rosids</taxon>
        <taxon>fabids</taxon>
        <taxon>Fabales</taxon>
        <taxon>Fabaceae</taxon>
        <taxon>Papilionoideae</taxon>
        <taxon>50 kb inversion clade</taxon>
        <taxon>NPAAA clade</taxon>
        <taxon>indigoferoid/millettioid clade</taxon>
        <taxon>Phaseoleae</taxon>
        <taxon>Psophocarpus</taxon>
    </lineage>
</organism>
<name>A0AAN9XK76_PSOTE</name>
<dbReference type="Proteomes" id="UP001386955">
    <property type="component" value="Unassembled WGS sequence"/>
</dbReference>
<feature type="compositionally biased region" description="Basic and acidic residues" evidence="1">
    <location>
        <begin position="16"/>
        <end position="29"/>
    </location>
</feature>
<proteinExistence type="predicted"/>
<accession>A0AAN9XK76</accession>